<comment type="caution">
    <text evidence="7">The sequence shown here is derived from an EMBL/GenBank/DDBJ whole genome shotgun (WGS) entry which is preliminary data.</text>
</comment>
<keyword evidence="8" id="KW-1185">Reference proteome</keyword>
<dbReference type="Pfam" id="PF01184">
    <property type="entry name" value="Gpr1_Fun34_YaaH"/>
    <property type="match status" value="1"/>
</dbReference>
<evidence type="ECO:0000313" key="7">
    <source>
        <dbReference type="EMBL" id="MCI0182430.1"/>
    </source>
</evidence>
<dbReference type="PANTHER" id="PTHR31123">
    <property type="entry name" value="ACCUMULATION OF DYADS PROTEIN 2-RELATED"/>
    <property type="match status" value="1"/>
</dbReference>
<evidence type="ECO:0000313" key="8">
    <source>
        <dbReference type="Proteomes" id="UP001139263"/>
    </source>
</evidence>
<organism evidence="7 8">
    <name type="scientific">Sulfoacidibacillus ferrooxidans</name>
    <dbReference type="NCBI Taxonomy" id="2005001"/>
    <lineage>
        <taxon>Bacteria</taxon>
        <taxon>Bacillati</taxon>
        <taxon>Bacillota</taxon>
        <taxon>Bacilli</taxon>
        <taxon>Bacillales</taxon>
        <taxon>Alicyclobacillaceae</taxon>
        <taxon>Sulfoacidibacillus</taxon>
    </lineage>
</organism>
<feature type="transmembrane region" description="Helical" evidence="6">
    <location>
        <begin position="153"/>
        <end position="174"/>
    </location>
</feature>
<dbReference type="PANTHER" id="PTHR31123:SF1">
    <property type="entry name" value="ACCUMULATION OF DYADS PROTEIN 2-RELATED"/>
    <property type="match status" value="1"/>
</dbReference>
<keyword evidence="3 6" id="KW-0812">Transmembrane</keyword>
<dbReference type="GO" id="GO:0005886">
    <property type="term" value="C:plasma membrane"/>
    <property type="evidence" value="ECO:0007669"/>
    <property type="project" value="TreeGrafter"/>
</dbReference>
<keyword evidence="4 6" id="KW-1133">Transmembrane helix</keyword>
<evidence type="ECO:0000256" key="3">
    <source>
        <dbReference type="ARBA" id="ARBA00022692"/>
    </source>
</evidence>
<accession>A0A9X1V732</accession>
<comment type="subcellular location">
    <subcellularLocation>
        <location evidence="1">Membrane</location>
        <topology evidence="1">Multi-pass membrane protein</topology>
    </subcellularLocation>
</comment>
<dbReference type="InterPro" id="IPR051633">
    <property type="entry name" value="AceTr"/>
</dbReference>
<feature type="transmembrane region" description="Helical" evidence="6">
    <location>
        <begin position="40"/>
        <end position="61"/>
    </location>
</feature>
<evidence type="ECO:0000256" key="1">
    <source>
        <dbReference type="ARBA" id="ARBA00004141"/>
    </source>
</evidence>
<dbReference type="RefSeq" id="WP_241712024.1">
    <property type="nucleotide sequence ID" value="NZ_JALBUF010000001.1"/>
</dbReference>
<dbReference type="NCBIfam" id="NF038013">
    <property type="entry name" value="AceTr_1"/>
    <property type="match status" value="1"/>
</dbReference>
<evidence type="ECO:0000256" key="4">
    <source>
        <dbReference type="ARBA" id="ARBA00022989"/>
    </source>
</evidence>
<feature type="transmembrane region" description="Helical" evidence="6">
    <location>
        <begin position="94"/>
        <end position="115"/>
    </location>
</feature>
<evidence type="ECO:0000256" key="2">
    <source>
        <dbReference type="ARBA" id="ARBA00005587"/>
    </source>
</evidence>
<feature type="transmembrane region" description="Helical" evidence="6">
    <location>
        <begin position="68"/>
        <end position="88"/>
    </location>
</feature>
<name>A0A9X1V732_9BACL</name>
<feature type="transmembrane region" description="Helical" evidence="6">
    <location>
        <begin position="12"/>
        <end position="34"/>
    </location>
</feature>
<dbReference type="AlphaFoldDB" id="A0A9X1V732"/>
<reference evidence="7" key="1">
    <citation type="submission" date="2022-03" db="EMBL/GenBank/DDBJ databases">
        <title>Draft Genome Sequence of Firmicute Strain S0AB, a Heterotrophic Iron/Sulfur-Oxidizing Extreme Acidophile.</title>
        <authorList>
            <person name="Vergara E."/>
            <person name="Pakostova E."/>
            <person name="Johnson D.B."/>
            <person name="Holmes D.S."/>
        </authorList>
    </citation>
    <scope>NUCLEOTIDE SEQUENCE</scope>
    <source>
        <strain evidence="7">S0AB</strain>
    </source>
</reference>
<sequence length="195" mass="20720">MNEFKQVTIADPGPLGLAGFGLTTCVLSAMNAGIVPATDMGVVLPLAMAYGGASQLLAGMWEFRKGNTFGATAFTSYGAFWISFYLLVSHVSSLGSGVGVGIGMFLLMWGIFTLYMFVGTFYLNKALFFVFLFLTITFFLLASANFSGTSVVVGGWFGIITGVLALYTSFAGIINANANKIVIPLGKSFLKVHHD</sequence>
<dbReference type="InterPro" id="IPR000791">
    <property type="entry name" value="Gpr1/Fun34/SatP-like"/>
</dbReference>
<dbReference type="GO" id="GO:0015123">
    <property type="term" value="F:acetate transmembrane transporter activity"/>
    <property type="evidence" value="ECO:0007669"/>
    <property type="project" value="TreeGrafter"/>
</dbReference>
<keyword evidence="5 6" id="KW-0472">Membrane</keyword>
<dbReference type="EMBL" id="JALBUF010000001">
    <property type="protein sequence ID" value="MCI0182430.1"/>
    <property type="molecule type" value="Genomic_DNA"/>
</dbReference>
<proteinExistence type="inferred from homology"/>
<evidence type="ECO:0000256" key="6">
    <source>
        <dbReference type="SAM" id="Phobius"/>
    </source>
</evidence>
<protein>
    <submittedName>
        <fullName evidence="7">Succinate-acetate/proton symporter SatP</fullName>
    </submittedName>
</protein>
<gene>
    <name evidence="7" type="primary">satP</name>
    <name evidence="7" type="ORF">MM817_00689</name>
</gene>
<dbReference type="Proteomes" id="UP001139263">
    <property type="component" value="Unassembled WGS sequence"/>
</dbReference>
<evidence type="ECO:0000256" key="5">
    <source>
        <dbReference type="ARBA" id="ARBA00023136"/>
    </source>
</evidence>
<comment type="similarity">
    <text evidence="2">Belongs to the acetate uptake transporter (AceTr) (TC 2.A.96) family.</text>
</comment>
<feature type="transmembrane region" description="Helical" evidence="6">
    <location>
        <begin position="127"/>
        <end position="147"/>
    </location>
</feature>